<dbReference type="EMBL" id="JARJCM010000256">
    <property type="protein sequence ID" value="KAJ7020672.1"/>
    <property type="molecule type" value="Genomic_DNA"/>
</dbReference>
<organism evidence="2 3">
    <name type="scientific">Mycena alexandri</name>
    <dbReference type="NCBI Taxonomy" id="1745969"/>
    <lineage>
        <taxon>Eukaryota</taxon>
        <taxon>Fungi</taxon>
        <taxon>Dikarya</taxon>
        <taxon>Basidiomycota</taxon>
        <taxon>Agaricomycotina</taxon>
        <taxon>Agaricomycetes</taxon>
        <taxon>Agaricomycetidae</taxon>
        <taxon>Agaricales</taxon>
        <taxon>Marasmiineae</taxon>
        <taxon>Mycenaceae</taxon>
        <taxon>Mycena</taxon>
    </lineage>
</organism>
<evidence type="ECO:0000313" key="2">
    <source>
        <dbReference type="EMBL" id="KAJ7020672.1"/>
    </source>
</evidence>
<feature type="domain" description="F-box" evidence="1">
    <location>
        <begin position="92"/>
        <end position="140"/>
    </location>
</feature>
<evidence type="ECO:0000259" key="1">
    <source>
        <dbReference type="PROSITE" id="PS50181"/>
    </source>
</evidence>
<dbReference type="Proteomes" id="UP001218188">
    <property type="component" value="Unassembled WGS sequence"/>
</dbReference>
<dbReference type="AlphaFoldDB" id="A0AAD6S508"/>
<gene>
    <name evidence="2" type="ORF">C8F04DRAFT_1196421</name>
</gene>
<name>A0AAD6S508_9AGAR</name>
<keyword evidence="3" id="KW-1185">Reference proteome</keyword>
<reference evidence="2" key="1">
    <citation type="submission" date="2023-03" db="EMBL/GenBank/DDBJ databases">
        <title>Massive genome expansion in bonnet fungi (Mycena s.s.) driven by repeated elements and novel gene families across ecological guilds.</title>
        <authorList>
            <consortium name="Lawrence Berkeley National Laboratory"/>
            <person name="Harder C.B."/>
            <person name="Miyauchi S."/>
            <person name="Viragh M."/>
            <person name="Kuo A."/>
            <person name="Thoen E."/>
            <person name="Andreopoulos B."/>
            <person name="Lu D."/>
            <person name="Skrede I."/>
            <person name="Drula E."/>
            <person name="Henrissat B."/>
            <person name="Morin E."/>
            <person name="Kohler A."/>
            <person name="Barry K."/>
            <person name="LaButti K."/>
            <person name="Morin E."/>
            <person name="Salamov A."/>
            <person name="Lipzen A."/>
            <person name="Mereny Z."/>
            <person name="Hegedus B."/>
            <person name="Baldrian P."/>
            <person name="Stursova M."/>
            <person name="Weitz H."/>
            <person name="Taylor A."/>
            <person name="Grigoriev I.V."/>
            <person name="Nagy L.G."/>
            <person name="Martin F."/>
            <person name="Kauserud H."/>
        </authorList>
    </citation>
    <scope>NUCLEOTIDE SEQUENCE</scope>
    <source>
        <strain evidence="2">CBHHK200</strain>
    </source>
</reference>
<evidence type="ECO:0000313" key="3">
    <source>
        <dbReference type="Proteomes" id="UP001218188"/>
    </source>
</evidence>
<dbReference type="InterPro" id="IPR001810">
    <property type="entry name" value="F-box_dom"/>
</dbReference>
<proteinExistence type="predicted"/>
<accession>A0AAD6S508</accession>
<sequence>MFFDYSRFAQDIYAEQDWNEPLLSVYNYAAIRILEGRQYDEHWCAVLSTINVVSLYKLALTSEALFTVIMAHVRAVQPPSGSADEQLLGGVLDPLSALPIELFGFILPNLTLADRLSLSRTSRKFAALFARELQAGISRILLRFGLSHAEIRFMQSATMSVISGQCIPHLLDYTSRPQHLDFYAPDVTYHSVLRFFTLSTGCEASPAIFNDLSVPEGHNDRAKFAACSTSADFIRVSRSITNSALDTVTYSPFSHLFGAVTHYGAWFAYPETSMKGVTMPNRDCIDFEAPDTEDRIVSSLDHLKSHFRVHFHLDRLHRCGVSWECPMTPRSTADKGCLSIFFPALPVGSTLRPDTAYPNESAMHWSLGGRLCPYGAVDVMQKDGVCKIRQRFDSYEKWRLALRLDADRNLSIRAFLANAIHGVDFAATRDRGSDGASFWSFKHCRDSGVNRECPWRFPMRPYRTALFGLADLVEHYGPWIIVRLIRPFDASCRIQFLYDEQLKQLKHMVNEDHDASGALVKSDWFAPIFAGSAYPAKDGCFYVNITGNVGAGVAFGTGDILELDVNFRFTQSHRDNEEFKRYIMAVEDVWCLPSDDIAPQEPGYVSYLQDYIQANARSLAFVKFPDNLVATRDRGSAGGSSFSFKDVTSSAAIPSVEPGIIWPTQTKRGSERRFQCNVFGEVRSAKTIETKGCVSAELGCPTNATCEVVELWEDQIRALNNITEGDVADARFKGGVCTGSWFTYEPNGDEEYRVKKTFWVNFAANTTHHYAEVGHMYTDLVGMLKPGRMVDALVWFQRLDLTFPEDDLVKLNYYLTARRVVSLDKDSIAKKAPGYVCDKVGGGCRICVGRSENY</sequence>
<protein>
    <recommendedName>
        <fullName evidence="1">F-box domain-containing protein</fullName>
    </recommendedName>
</protein>
<dbReference type="PROSITE" id="PS50181">
    <property type="entry name" value="FBOX"/>
    <property type="match status" value="1"/>
</dbReference>
<dbReference type="InterPro" id="IPR036047">
    <property type="entry name" value="F-box-like_dom_sf"/>
</dbReference>
<dbReference type="SUPFAM" id="SSF81383">
    <property type="entry name" value="F-box domain"/>
    <property type="match status" value="1"/>
</dbReference>
<comment type="caution">
    <text evidence="2">The sequence shown here is derived from an EMBL/GenBank/DDBJ whole genome shotgun (WGS) entry which is preliminary data.</text>
</comment>